<dbReference type="AlphaFoldDB" id="A0A6C0DC76"/>
<accession>A0A6C0DC76</accession>
<dbReference type="Pfam" id="PF15054">
    <property type="entry name" value="DUF4535"/>
    <property type="match status" value="1"/>
</dbReference>
<evidence type="ECO:0000313" key="1">
    <source>
        <dbReference type="EMBL" id="QHT14508.1"/>
    </source>
</evidence>
<sequence>MGNLSSFVIGIVVGVYLDQSHKMPNVEKWVKISIRKAKEWEEYSRK</sequence>
<dbReference type="EMBL" id="MN739586">
    <property type="protein sequence ID" value="QHT14508.1"/>
    <property type="molecule type" value="Genomic_DNA"/>
</dbReference>
<proteinExistence type="predicted"/>
<protein>
    <submittedName>
        <fullName evidence="1">Uncharacterized protein</fullName>
    </submittedName>
</protein>
<organism evidence="1">
    <name type="scientific">viral metagenome</name>
    <dbReference type="NCBI Taxonomy" id="1070528"/>
    <lineage>
        <taxon>unclassified sequences</taxon>
        <taxon>metagenomes</taxon>
        <taxon>organismal metagenomes</taxon>
    </lineage>
</organism>
<name>A0A6C0DC76_9ZZZZ</name>
<dbReference type="InterPro" id="IPR027854">
    <property type="entry name" value="STMP1"/>
</dbReference>
<reference evidence="1" key="1">
    <citation type="journal article" date="2020" name="Nature">
        <title>Giant virus diversity and host interactions through global metagenomics.</title>
        <authorList>
            <person name="Schulz F."/>
            <person name="Roux S."/>
            <person name="Paez-Espino D."/>
            <person name="Jungbluth S."/>
            <person name="Walsh D.A."/>
            <person name="Denef V.J."/>
            <person name="McMahon K.D."/>
            <person name="Konstantinidis K.T."/>
            <person name="Eloe-Fadrosh E.A."/>
            <person name="Kyrpides N.C."/>
            <person name="Woyke T."/>
        </authorList>
    </citation>
    <scope>NUCLEOTIDE SEQUENCE</scope>
    <source>
        <strain evidence="1">GVMAG-M-3300023174-141</strain>
    </source>
</reference>